<evidence type="ECO:0000256" key="1">
    <source>
        <dbReference type="SAM" id="Phobius"/>
    </source>
</evidence>
<keyword evidence="1" id="KW-1133">Transmembrane helix</keyword>
<keyword evidence="3" id="KW-1185">Reference proteome</keyword>
<keyword evidence="1" id="KW-0812">Transmembrane</keyword>
<evidence type="ECO:0000313" key="2">
    <source>
        <dbReference type="EMBL" id="EOB13571.1"/>
    </source>
</evidence>
<sequence length="116" mass="13587">MSSYDLPYACPFLSPRFFLAALFCPCYLSGVLYGRIFKRKSFSLFGFIFLPFSVYGIRRYVVDELGYEEDYEKSVLKSLCFLNSLTQDLHEMKLKRIGVYKYLSEPPPDDSSDYDF</sequence>
<evidence type="ECO:0000313" key="3">
    <source>
        <dbReference type="Proteomes" id="UP000016927"/>
    </source>
</evidence>
<dbReference type="Proteomes" id="UP000016927">
    <property type="component" value="Unassembled WGS sequence"/>
</dbReference>
<dbReference type="AlphaFoldDB" id="R0KS29"/>
<dbReference type="VEuPathDB" id="MicrosporidiaDB:NBO_66g0030"/>
<gene>
    <name evidence="2" type="ORF">NBO_66g0030</name>
</gene>
<feature type="transmembrane region" description="Helical" evidence="1">
    <location>
        <begin position="41"/>
        <end position="61"/>
    </location>
</feature>
<organism evidence="2 3">
    <name type="scientific">Nosema bombycis (strain CQ1 / CVCC 102059)</name>
    <name type="common">Microsporidian parasite</name>
    <name type="synonym">Pebrine of silkworm</name>
    <dbReference type="NCBI Taxonomy" id="578461"/>
    <lineage>
        <taxon>Eukaryota</taxon>
        <taxon>Fungi</taxon>
        <taxon>Fungi incertae sedis</taxon>
        <taxon>Microsporidia</taxon>
        <taxon>Nosematidae</taxon>
        <taxon>Nosema</taxon>
    </lineage>
</organism>
<dbReference type="OrthoDB" id="2192753at2759"/>
<proteinExistence type="predicted"/>
<evidence type="ECO:0008006" key="4">
    <source>
        <dbReference type="Google" id="ProtNLM"/>
    </source>
</evidence>
<protein>
    <recommendedName>
        <fullName evidence="4">Transmembrane protein</fullName>
    </recommendedName>
</protein>
<name>R0KS29_NOSB1</name>
<reference evidence="2 3" key="1">
    <citation type="journal article" date="2013" name="BMC Genomics">
        <title>Comparative genomics of parasitic silkworm microsporidia reveal an association between genome expansion and host adaptation.</title>
        <authorList>
            <person name="Pan G."/>
            <person name="Xu J."/>
            <person name="Li T."/>
            <person name="Xia Q."/>
            <person name="Liu S.L."/>
            <person name="Zhang G."/>
            <person name="Li S."/>
            <person name="Li C."/>
            <person name="Liu H."/>
            <person name="Yang L."/>
            <person name="Liu T."/>
            <person name="Zhang X."/>
            <person name="Wu Z."/>
            <person name="Fan W."/>
            <person name="Dang X."/>
            <person name="Xiang H."/>
            <person name="Tao M."/>
            <person name="Li Y."/>
            <person name="Hu J."/>
            <person name="Li Z."/>
            <person name="Lin L."/>
            <person name="Luo J."/>
            <person name="Geng L."/>
            <person name="Wang L."/>
            <person name="Long M."/>
            <person name="Wan Y."/>
            <person name="He N."/>
            <person name="Zhang Z."/>
            <person name="Lu C."/>
            <person name="Keeling P.J."/>
            <person name="Wang J."/>
            <person name="Xiang Z."/>
            <person name="Zhou Z."/>
        </authorList>
    </citation>
    <scope>NUCLEOTIDE SEQUENCE [LARGE SCALE GENOMIC DNA]</scope>
    <source>
        <strain evidence="3">CQ1 / CVCC 102059</strain>
    </source>
</reference>
<dbReference type="EMBL" id="KB908974">
    <property type="protein sequence ID" value="EOB13571.1"/>
    <property type="molecule type" value="Genomic_DNA"/>
</dbReference>
<feature type="transmembrane region" description="Helical" evidence="1">
    <location>
        <begin position="12"/>
        <end position="34"/>
    </location>
</feature>
<keyword evidence="1" id="KW-0472">Membrane</keyword>
<accession>R0KS29</accession>
<dbReference type="OMA" id="TQDLHEM"/>
<dbReference type="HOGENOM" id="CLU_147496_0_0_1"/>